<reference evidence="3" key="1">
    <citation type="journal article" date="2019" name="Int. J. Syst. Evol. Microbiol.">
        <title>The Global Catalogue of Microorganisms (GCM) 10K type strain sequencing project: providing services to taxonomists for standard genome sequencing and annotation.</title>
        <authorList>
            <consortium name="The Broad Institute Genomics Platform"/>
            <consortium name="The Broad Institute Genome Sequencing Center for Infectious Disease"/>
            <person name="Wu L."/>
            <person name="Ma J."/>
        </authorList>
    </citation>
    <scope>NUCLEOTIDE SEQUENCE [LARGE SCALE GENOMIC DNA]</scope>
    <source>
        <strain evidence="3">KCTC 42424</strain>
    </source>
</reference>
<feature type="chain" id="PRO_5047224496" evidence="1">
    <location>
        <begin position="20"/>
        <end position="305"/>
    </location>
</feature>
<evidence type="ECO:0000313" key="2">
    <source>
        <dbReference type="EMBL" id="MFC3681511.1"/>
    </source>
</evidence>
<organism evidence="2 3">
    <name type="scientific">Bacterioplanoides pacificum</name>
    <dbReference type="NCBI Taxonomy" id="1171596"/>
    <lineage>
        <taxon>Bacteria</taxon>
        <taxon>Pseudomonadati</taxon>
        <taxon>Pseudomonadota</taxon>
        <taxon>Gammaproteobacteria</taxon>
        <taxon>Oceanospirillales</taxon>
        <taxon>Oceanospirillaceae</taxon>
        <taxon>Bacterioplanoides</taxon>
    </lineage>
</organism>
<name>A0ABV7VYC8_9GAMM</name>
<evidence type="ECO:0000313" key="3">
    <source>
        <dbReference type="Proteomes" id="UP001595722"/>
    </source>
</evidence>
<comment type="caution">
    <text evidence="2">The sequence shown here is derived from an EMBL/GenBank/DDBJ whole genome shotgun (WGS) entry which is preliminary data.</text>
</comment>
<proteinExistence type="predicted"/>
<protein>
    <submittedName>
        <fullName evidence="2">Uncharacterized protein</fullName>
    </submittedName>
</protein>
<dbReference type="EMBL" id="JBHRYB010000015">
    <property type="protein sequence ID" value="MFC3681511.1"/>
    <property type="molecule type" value="Genomic_DNA"/>
</dbReference>
<dbReference type="Proteomes" id="UP001595722">
    <property type="component" value="Unassembled WGS sequence"/>
</dbReference>
<feature type="signal peptide" evidence="1">
    <location>
        <begin position="1"/>
        <end position="19"/>
    </location>
</feature>
<keyword evidence="3" id="KW-1185">Reference proteome</keyword>
<accession>A0ABV7VYC8</accession>
<evidence type="ECO:0000256" key="1">
    <source>
        <dbReference type="SAM" id="SignalP"/>
    </source>
</evidence>
<keyword evidence="1" id="KW-0732">Signal</keyword>
<sequence>MKLFLCVLLFALSGAVSQAATLLGCGPAIFQPQVALLSSVRHRYERYLTAGCQLQSQTTDGLDRWFPALPHISINQILPSEVSRYPRAAEFQRSYINLPLRRFQRHLWSVSLLWQHHQWHTQLKHTSYSTALQQRLASGQAMRLQQQQLRLGTELQLAGSKPGLSVVGLYYIQAKQPLTVQPRTAAQTDILTPVLYDIIGLGAGSRQLLRGWQHNWQFYIGQGRLRDNGVDGLTSLGLDRTFSYLELQLYSGYRWRLANALYAFSGYQAQLNYYAFNQPAADHPYYIRNSHSISQQLIGRLEWRF</sequence>
<dbReference type="RefSeq" id="WP_376867958.1">
    <property type="nucleotide sequence ID" value="NZ_JBHRYB010000015.1"/>
</dbReference>
<gene>
    <name evidence="2" type="ORF">ACFOMG_15510</name>
</gene>
<dbReference type="PROSITE" id="PS51257">
    <property type="entry name" value="PROKAR_LIPOPROTEIN"/>
    <property type="match status" value="1"/>
</dbReference>